<feature type="domain" description="RagB/SusD" evidence="6">
    <location>
        <begin position="291"/>
        <end position="600"/>
    </location>
</feature>
<comment type="similarity">
    <text evidence="2">Belongs to the SusD family.</text>
</comment>
<dbReference type="Pfam" id="PF14322">
    <property type="entry name" value="SusD-like_3"/>
    <property type="match status" value="1"/>
</dbReference>
<dbReference type="InterPro" id="IPR033985">
    <property type="entry name" value="SusD-like_N"/>
</dbReference>
<evidence type="ECO:0000256" key="3">
    <source>
        <dbReference type="ARBA" id="ARBA00022729"/>
    </source>
</evidence>
<keyword evidence="4" id="KW-0472">Membrane</keyword>
<dbReference type="OrthoDB" id="5694214at2"/>
<dbReference type="InterPro" id="IPR012944">
    <property type="entry name" value="SusD_RagB_dom"/>
</dbReference>
<dbReference type="InterPro" id="IPR011990">
    <property type="entry name" value="TPR-like_helical_dom_sf"/>
</dbReference>
<evidence type="ECO:0000256" key="1">
    <source>
        <dbReference type="ARBA" id="ARBA00004442"/>
    </source>
</evidence>
<evidence type="ECO:0000256" key="4">
    <source>
        <dbReference type="ARBA" id="ARBA00023136"/>
    </source>
</evidence>
<proteinExistence type="inferred from homology"/>
<name>A0A4S8HVM2_9BACT</name>
<reference evidence="8 9" key="1">
    <citation type="submission" date="2019-04" db="EMBL/GenBank/DDBJ databases">
        <title>Niastella caeni sp. nov., isolated from activated sludge.</title>
        <authorList>
            <person name="Sheng M."/>
        </authorList>
    </citation>
    <scope>NUCLEOTIDE SEQUENCE [LARGE SCALE GENOMIC DNA]</scope>
    <source>
        <strain evidence="8 9">HX-2-15</strain>
    </source>
</reference>
<dbReference type="SUPFAM" id="SSF48452">
    <property type="entry name" value="TPR-like"/>
    <property type="match status" value="1"/>
</dbReference>
<evidence type="ECO:0000313" key="9">
    <source>
        <dbReference type="Proteomes" id="UP000306918"/>
    </source>
</evidence>
<evidence type="ECO:0000259" key="7">
    <source>
        <dbReference type="Pfam" id="PF14322"/>
    </source>
</evidence>
<feature type="domain" description="SusD-like N-terminal" evidence="7">
    <location>
        <begin position="107"/>
        <end position="222"/>
    </location>
</feature>
<dbReference type="RefSeq" id="WP_136577870.1">
    <property type="nucleotide sequence ID" value="NZ_STFF01000003.1"/>
</dbReference>
<keyword evidence="3" id="KW-0732">Signal</keyword>
<comment type="subcellular location">
    <subcellularLocation>
        <location evidence="1">Cell outer membrane</location>
    </subcellularLocation>
</comment>
<evidence type="ECO:0000256" key="2">
    <source>
        <dbReference type="ARBA" id="ARBA00006275"/>
    </source>
</evidence>
<dbReference type="Gene3D" id="1.25.40.390">
    <property type="match status" value="1"/>
</dbReference>
<dbReference type="Pfam" id="PF07980">
    <property type="entry name" value="SusD_RagB"/>
    <property type="match status" value="1"/>
</dbReference>
<organism evidence="8 9">
    <name type="scientific">Niastella caeni</name>
    <dbReference type="NCBI Taxonomy" id="2569763"/>
    <lineage>
        <taxon>Bacteria</taxon>
        <taxon>Pseudomonadati</taxon>
        <taxon>Bacteroidota</taxon>
        <taxon>Chitinophagia</taxon>
        <taxon>Chitinophagales</taxon>
        <taxon>Chitinophagaceae</taxon>
        <taxon>Niastella</taxon>
    </lineage>
</organism>
<dbReference type="PROSITE" id="PS51257">
    <property type="entry name" value="PROKAR_LIPOPROTEIN"/>
    <property type="match status" value="1"/>
</dbReference>
<protein>
    <submittedName>
        <fullName evidence="8">RagB/SusD family nutrient uptake outer membrane protein</fullName>
    </submittedName>
</protein>
<evidence type="ECO:0000313" key="8">
    <source>
        <dbReference type="EMBL" id="THU39738.1"/>
    </source>
</evidence>
<dbReference type="GO" id="GO:0009279">
    <property type="term" value="C:cell outer membrane"/>
    <property type="evidence" value="ECO:0007669"/>
    <property type="project" value="UniProtKB-SubCell"/>
</dbReference>
<evidence type="ECO:0000256" key="5">
    <source>
        <dbReference type="ARBA" id="ARBA00023237"/>
    </source>
</evidence>
<keyword evidence="5" id="KW-0998">Cell outer membrane</keyword>
<accession>A0A4S8HVM2</accession>
<gene>
    <name evidence="8" type="ORF">FAM09_14690</name>
</gene>
<evidence type="ECO:0000259" key="6">
    <source>
        <dbReference type="Pfam" id="PF07980"/>
    </source>
</evidence>
<sequence length="609" mass="67580">MSSFINKFSRYTAASLLLVSVLCGCKKGFFDLEDQNGINDEGIWNNEGPASLFLNKTYDLIMPNWPSVGGIHNTSDELNNANTDFLYGTLLENSVTDIGTGNGAGTNRYFDIRRCNVAIDGINNSTLSDDVKIKLKGQFFFLRAYVYFRLVSLYGGVPLILHAQDLNGEDLNVPRSKTSECIAAIVNDLDSAAAYLPASWGSSDVGRITKNAALAYKGKVLLYWASPQFNPANLANRWEDAYTACKQAYDTCVARGQILLSNYANIFVTEDHKEILLVRKLDAVSLSPARGTNTEYITRPYSESGGGGSNQPTWNLVQAYTMNNGLPISHTSSGYDAVLFWRNRDPRFEMSIAYNGGAWPLSGKALRKQWNYTGVVDETANTIITGFYCKRITNPTLQASQAQYNSNTGGGSGMDWIEMRFAEVVMNLAECANETGRLTEAKDMVRLIRKRAGIVQGTYDYGLSVATNTAEMRSLILSERQVEFAMEGKRYWDLRRTRNYGLITSRFGVKWAPKPPYYAGTTRSGALATDIFLDKADANGVKPRDTANLNNKSVYQAMFTPSITTIEGSNVVSIPEKYYFYALPNFFNQATYTMEQTKGWTGGTFDPLQ</sequence>
<dbReference type="Proteomes" id="UP000306918">
    <property type="component" value="Unassembled WGS sequence"/>
</dbReference>
<dbReference type="EMBL" id="STFF01000003">
    <property type="protein sequence ID" value="THU39738.1"/>
    <property type="molecule type" value="Genomic_DNA"/>
</dbReference>
<keyword evidence="9" id="KW-1185">Reference proteome</keyword>
<dbReference type="AlphaFoldDB" id="A0A4S8HVM2"/>
<comment type="caution">
    <text evidence="8">The sequence shown here is derived from an EMBL/GenBank/DDBJ whole genome shotgun (WGS) entry which is preliminary data.</text>
</comment>